<dbReference type="GO" id="GO:1901741">
    <property type="term" value="P:positive regulation of myoblast fusion"/>
    <property type="evidence" value="ECO:0007669"/>
    <property type="project" value="TreeGrafter"/>
</dbReference>
<evidence type="ECO:0000313" key="3">
    <source>
        <dbReference type="RefSeq" id="XP_019516969.1"/>
    </source>
</evidence>
<accession>A0A8B7SW09</accession>
<dbReference type="GO" id="GO:0005615">
    <property type="term" value="C:extracellular space"/>
    <property type="evidence" value="ECO:0007669"/>
    <property type="project" value="InterPro"/>
</dbReference>
<proteinExistence type="predicted"/>
<protein>
    <submittedName>
        <fullName evidence="3">Secretoglobin family 3A member 1</fullName>
    </submittedName>
</protein>
<name>A0A8B7SW09_HIPAR</name>
<feature type="signal peptide" evidence="1">
    <location>
        <begin position="1"/>
        <end position="21"/>
    </location>
</feature>
<dbReference type="AlphaFoldDB" id="A0A8B7SW09"/>
<dbReference type="PANTHER" id="PTHR34829">
    <property type="entry name" value="SECRETOGLOBIN FAMILY 3A MEMBER 2"/>
    <property type="match status" value="1"/>
</dbReference>
<feature type="chain" id="PRO_5034597138" evidence="1">
    <location>
        <begin position="22"/>
        <end position="125"/>
    </location>
</feature>
<dbReference type="Proteomes" id="UP000694851">
    <property type="component" value="Unplaced"/>
</dbReference>
<evidence type="ECO:0000313" key="2">
    <source>
        <dbReference type="Proteomes" id="UP000694851"/>
    </source>
</evidence>
<organism evidence="2 3">
    <name type="scientific">Hipposideros armiger</name>
    <name type="common">Great Himalayan leaf-nosed bat</name>
    <dbReference type="NCBI Taxonomy" id="186990"/>
    <lineage>
        <taxon>Eukaryota</taxon>
        <taxon>Metazoa</taxon>
        <taxon>Chordata</taxon>
        <taxon>Craniata</taxon>
        <taxon>Vertebrata</taxon>
        <taxon>Euteleostomi</taxon>
        <taxon>Mammalia</taxon>
        <taxon>Eutheria</taxon>
        <taxon>Laurasiatheria</taxon>
        <taxon>Chiroptera</taxon>
        <taxon>Yinpterochiroptera</taxon>
        <taxon>Rhinolophoidea</taxon>
        <taxon>Hipposideridae</taxon>
        <taxon>Hipposideros</taxon>
    </lineage>
</organism>
<reference evidence="3" key="1">
    <citation type="submission" date="2025-08" db="UniProtKB">
        <authorList>
            <consortium name="RefSeq"/>
        </authorList>
    </citation>
    <scope>IDENTIFICATION</scope>
    <source>
        <tissue evidence="3">Muscle</tissue>
    </source>
</reference>
<dbReference type="RefSeq" id="XP_019516969.1">
    <property type="nucleotide sequence ID" value="XM_019661424.1"/>
</dbReference>
<dbReference type="OrthoDB" id="9449786at2759"/>
<dbReference type="KEGG" id="hai:109392777"/>
<gene>
    <name evidence="3" type="primary">SCGB3A1</name>
</gene>
<dbReference type="InterPro" id="IPR040301">
    <property type="entry name" value="Secretoglobin_3A"/>
</dbReference>
<dbReference type="Pfam" id="PF20490">
    <property type="entry name" value="SCGB3A"/>
    <property type="match status" value="1"/>
</dbReference>
<keyword evidence="1" id="KW-0732">Signal</keyword>
<dbReference type="GeneID" id="109392777"/>
<evidence type="ECO:0000256" key="1">
    <source>
        <dbReference type="SAM" id="SignalP"/>
    </source>
</evidence>
<keyword evidence="2" id="KW-1185">Reference proteome</keyword>
<dbReference type="PANTHER" id="PTHR34829:SF1">
    <property type="entry name" value="SECRETOGLOBIN FAMILY 3A MEMBER 1"/>
    <property type="match status" value="1"/>
</dbReference>
<dbReference type="CTD" id="92304"/>
<sequence length="125" mass="12083">MKLIAAFLVLGVALLSHSAVAFFMGSGAKPVAPVAAALTPGLDVGAGALEAGAGALEAGAGALEAGAGAVTKPFFKGFNPLTFILASLGIPVAHLVEGSRKCVTELGPEAVGAVKSLLGALTFLG</sequence>